<sequence>MVDIPKEFKRYAKHCNSLKHIIQDTQDSFQEIYASLHIHEKDEWKLDQTDIEMIRPKLDRVPTLFIFGQNCHSKALFVNALLGQAILPLFSSQWRWVSNCSSNFNERVKELFLTVISYKKIREKPDGS</sequence>
<reference evidence="6" key="1">
    <citation type="submission" date="2025-08" db="UniProtKB">
        <authorList>
            <consortium name="RefSeq"/>
        </authorList>
    </citation>
    <scope>IDENTIFICATION</scope>
    <source>
        <tissue evidence="6">Whole insect</tissue>
    </source>
</reference>
<dbReference type="InterPro" id="IPR051302">
    <property type="entry name" value="Dual_SerThr-Tyr_Kinase"/>
</dbReference>
<dbReference type="GO" id="GO:0070374">
    <property type="term" value="P:positive regulation of ERK1 and ERK2 cascade"/>
    <property type="evidence" value="ECO:0007669"/>
    <property type="project" value="TreeGrafter"/>
</dbReference>
<dbReference type="GO" id="GO:0005737">
    <property type="term" value="C:cytoplasm"/>
    <property type="evidence" value="ECO:0007669"/>
    <property type="project" value="UniProtKB-SubCell"/>
</dbReference>
<dbReference type="AlphaFoldDB" id="A0A6P7GML4"/>
<dbReference type="PANTHER" id="PTHR46392">
    <property type="entry name" value="DUAL SERINE/THREONINE AND TYROSINE PROTEIN KINASE"/>
    <property type="match status" value="1"/>
</dbReference>
<dbReference type="PANTHER" id="PTHR46392:SF1">
    <property type="entry name" value="DUAL SERINE_THREONINE AND TYROSINE PROTEIN KINASE"/>
    <property type="match status" value="1"/>
</dbReference>
<dbReference type="GO" id="GO:0045743">
    <property type="term" value="P:positive regulation of fibroblast growth factor receptor signaling pathway"/>
    <property type="evidence" value="ECO:0007669"/>
    <property type="project" value="TreeGrafter"/>
</dbReference>
<gene>
    <name evidence="6" type="primary">LOC114344511</name>
</gene>
<proteinExistence type="predicted"/>
<evidence type="ECO:0000256" key="5">
    <source>
        <dbReference type="ARBA" id="ARBA00022777"/>
    </source>
</evidence>
<organism evidence="6">
    <name type="scientific">Diabrotica virgifera virgifera</name>
    <name type="common">western corn rootworm</name>
    <dbReference type="NCBI Taxonomy" id="50390"/>
    <lineage>
        <taxon>Eukaryota</taxon>
        <taxon>Metazoa</taxon>
        <taxon>Ecdysozoa</taxon>
        <taxon>Arthropoda</taxon>
        <taxon>Hexapoda</taxon>
        <taxon>Insecta</taxon>
        <taxon>Pterygota</taxon>
        <taxon>Neoptera</taxon>
        <taxon>Endopterygota</taxon>
        <taxon>Coleoptera</taxon>
        <taxon>Polyphaga</taxon>
        <taxon>Cucujiformia</taxon>
        <taxon>Chrysomeloidea</taxon>
        <taxon>Chrysomelidae</taxon>
        <taxon>Galerucinae</taxon>
        <taxon>Diabroticina</taxon>
        <taxon>Diabroticites</taxon>
        <taxon>Diabrotica</taxon>
    </lineage>
</organism>
<evidence type="ECO:0000256" key="4">
    <source>
        <dbReference type="ARBA" id="ARBA00022679"/>
    </source>
</evidence>
<keyword evidence="2" id="KW-0963">Cytoplasm</keyword>
<evidence type="ECO:0000256" key="2">
    <source>
        <dbReference type="ARBA" id="ARBA00022490"/>
    </source>
</evidence>
<dbReference type="RefSeq" id="XP_028151146.1">
    <property type="nucleotide sequence ID" value="XM_028295345.1"/>
</dbReference>
<evidence type="ECO:0000313" key="6">
    <source>
        <dbReference type="RefSeq" id="XP_028151146.1"/>
    </source>
</evidence>
<evidence type="ECO:0000256" key="3">
    <source>
        <dbReference type="ARBA" id="ARBA00022527"/>
    </source>
</evidence>
<keyword evidence="4" id="KW-0808">Transferase</keyword>
<protein>
    <submittedName>
        <fullName evidence="6">Dual serine/threonine and tyrosine protein kinase-like</fullName>
    </submittedName>
</protein>
<accession>A0A6P7GML4</accession>
<comment type="subcellular location">
    <subcellularLocation>
        <location evidence="1">Cytoplasm</location>
    </subcellularLocation>
</comment>
<evidence type="ECO:0000256" key="1">
    <source>
        <dbReference type="ARBA" id="ARBA00004496"/>
    </source>
</evidence>
<dbReference type="GO" id="GO:0043066">
    <property type="term" value="P:negative regulation of apoptotic process"/>
    <property type="evidence" value="ECO:0007669"/>
    <property type="project" value="TreeGrafter"/>
</dbReference>
<keyword evidence="3" id="KW-0723">Serine/threonine-protein kinase</keyword>
<keyword evidence="5" id="KW-0418">Kinase</keyword>
<dbReference type="GO" id="GO:0044344">
    <property type="term" value="P:cellular response to fibroblast growth factor stimulus"/>
    <property type="evidence" value="ECO:0007669"/>
    <property type="project" value="TreeGrafter"/>
</dbReference>
<name>A0A6P7GML4_DIAVI</name>
<dbReference type="InParanoid" id="A0A6P7GML4"/>
<dbReference type="GO" id="GO:0004674">
    <property type="term" value="F:protein serine/threonine kinase activity"/>
    <property type="evidence" value="ECO:0007669"/>
    <property type="project" value="UniProtKB-KW"/>
</dbReference>